<reference evidence="3" key="2">
    <citation type="submission" date="2020-10" db="UniProtKB">
        <authorList>
            <consortium name="WormBaseParasite"/>
        </authorList>
    </citation>
    <scope>IDENTIFICATION</scope>
</reference>
<accession>A0A7E4VZN4</accession>
<reference evidence="2" key="1">
    <citation type="journal article" date="2013" name="Genetics">
        <title>The draft genome and transcriptome of Panagrellus redivivus are shaped by the harsh demands of a free-living lifestyle.</title>
        <authorList>
            <person name="Srinivasan J."/>
            <person name="Dillman A.R."/>
            <person name="Macchietto M.G."/>
            <person name="Heikkinen L."/>
            <person name="Lakso M."/>
            <person name="Fracchia K.M."/>
            <person name="Antoshechkin I."/>
            <person name="Mortazavi A."/>
            <person name="Wong G."/>
            <person name="Sternberg P.W."/>
        </authorList>
    </citation>
    <scope>NUCLEOTIDE SEQUENCE [LARGE SCALE GENOMIC DNA]</scope>
    <source>
        <strain evidence="2">MT8872</strain>
    </source>
</reference>
<evidence type="ECO:0000313" key="3">
    <source>
        <dbReference type="WBParaSite" id="Pan_g434.t1"/>
    </source>
</evidence>
<evidence type="ECO:0000256" key="1">
    <source>
        <dbReference type="SAM" id="Phobius"/>
    </source>
</evidence>
<organism evidence="2 3">
    <name type="scientific">Panagrellus redivivus</name>
    <name type="common">Microworm</name>
    <dbReference type="NCBI Taxonomy" id="6233"/>
    <lineage>
        <taxon>Eukaryota</taxon>
        <taxon>Metazoa</taxon>
        <taxon>Ecdysozoa</taxon>
        <taxon>Nematoda</taxon>
        <taxon>Chromadorea</taxon>
        <taxon>Rhabditida</taxon>
        <taxon>Tylenchina</taxon>
        <taxon>Panagrolaimomorpha</taxon>
        <taxon>Panagrolaimoidea</taxon>
        <taxon>Panagrolaimidae</taxon>
        <taxon>Panagrellus</taxon>
    </lineage>
</organism>
<dbReference type="InterPro" id="IPR019422">
    <property type="entry name" value="7TM_GPCR_serpentine_rcpt_Srh"/>
</dbReference>
<dbReference type="AlphaFoldDB" id="A0A7E4VZN4"/>
<dbReference type="Proteomes" id="UP000492821">
    <property type="component" value="Unassembled WGS sequence"/>
</dbReference>
<dbReference type="WBParaSite" id="Pan_g434.t1">
    <property type="protein sequence ID" value="Pan_g434.t1"/>
    <property type="gene ID" value="Pan_g434"/>
</dbReference>
<keyword evidence="1" id="KW-1133">Transmembrane helix</keyword>
<sequence>MLAIAIGVSGIAGFVFFVAFKDSQGIEFESIAILASMPGFSFDTSGFLAVKIIDPWLIVYHSMVVFLTFLSSIVVIVSSLMFCKYAQHNQSHLSAATKEAMTQMTIILSIQAAVPIFVCFLPVCIFIFHSFFCDDNSMFPMMGTLAVFLFPSINSILVIIFMKSYREFLLVTLKSLFDLCRCKVEVTATN</sequence>
<evidence type="ECO:0000313" key="2">
    <source>
        <dbReference type="Proteomes" id="UP000492821"/>
    </source>
</evidence>
<dbReference type="Pfam" id="PF10318">
    <property type="entry name" value="7TM_GPCR_Srh"/>
    <property type="match status" value="1"/>
</dbReference>
<dbReference type="SUPFAM" id="SSF81321">
    <property type="entry name" value="Family A G protein-coupled receptor-like"/>
    <property type="match status" value="1"/>
</dbReference>
<feature type="transmembrane region" description="Helical" evidence="1">
    <location>
        <begin position="104"/>
        <end position="132"/>
    </location>
</feature>
<dbReference type="Gene3D" id="1.20.1070.10">
    <property type="entry name" value="Rhodopsin 7-helix transmembrane proteins"/>
    <property type="match status" value="1"/>
</dbReference>
<feature type="transmembrane region" description="Helical" evidence="1">
    <location>
        <begin position="138"/>
        <end position="161"/>
    </location>
</feature>
<proteinExistence type="predicted"/>
<protein>
    <submittedName>
        <fullName evidence="3">G protein-coupled receptor</fullName>
    </submittedName>
</protein>
<keyword evidence="2" id="KW-1185">Reference proteome</keyword>
<name>A0A7E4VZN4_PANRE</name>
<keyword evidence="1" id="KW-0812">Transmembrane</keyword>
<feature type="transmembrane region" description="Helical" evidence="1">
    <location>
        <begin position="58"/>
        <end position="83"/>
    </location>
</feature>
<keyword evidence="1" id="KW-0472">Membrane</keyword>